<dbReference type="Proteomes" id="UP000199013">
    <property type="component" value="Unassembled WGS sequence"/>
</dbReference>
<name>A0A1C3PGF5_9ACTN</name>
<dbReference type="AlphaFoldDB" id="A0A1C3PGF5"/>
<dbReference type="EMBL" id="FLUV01002440">
    <property type="protein sequence ID" value="SBW28718.1"/>
    <property type="molecule type" value="Genomic_DNA"/>
</dbReference>
<organism evidence="1 2">
    <name type="scientific">Candidatus Protofrankia californiensis</name>
    <dbReference type="NCBI Taxonomy" id="1839754"/>
    <lineage>
        <taxon>Bacteria</taxon>
        <taxon>Bacillati</taxon>
        <taxon>Actinomycetota</taxon>
        <taxon>Actinomycetes</taxon>
        <taxon>Frankiales</taxon>
        <taxon>Frankiaceae</taxon>
        <taxon>Protofrankia</taxon>
    </lineage>
</organism>
<evidence type="ECO:0000313" key="1">
    <source>
        <dbReference type="EMBL" id="SBW28718.1"/>
    </source>
</evidence>
<gene>
    <name evidence="1" type="ORF">FDG2_5905</name>
</gene>
<proteinExistence type="predicted"/>
<evidence type="ECO:0000313" key="2">
    <source>
        <dbReference type="Proteomes" id="UP000199013"/>
    </source>
</evidence>
<accession>A0A1C3PGF5</accession>
<keyword evidence="2" id="KW-1185">Reference proteome</keyword>
<sequence length="73" mass="8277">MARWSVPLPTSRWRPLEHRAPVRSDHGPWSPLPERNRVLRCEITGSVDYPEALGERLADKMLSAGAQTLMGNR</sequence>
<protein>
    <submittedName>
        <fullName evidence="1">Uncharacterized protein</fullName>
    </submittedName>
</protein>
<reference evidence="2" key="1">
    <citation type="submission" date="2016-02" db="EMBL/GenBank/DDBJ databases">
        <authorList>
            <person name="Wibberg D."/>
        </authorList>
    </citation>
    <scope>NUCLEOTIDE SEQUENCE [LARGE SCALE GENOMIC DNA]</scope>
</reference>